<accession>A0ABU1N312</accession>
<dbReference type="InterPro" id="IPR003718">
    <property type="entry name" value="OsmC/Ohr_fam"/>
</dbReference>
<dbReference type="InterPro" id="IPR036102">
    <property type="entry name" value="OsmC/Ohrsf"/>
</dbReference>
<dbReference type="Gene3D" id="3.30.300.20">
    <property type="match status" value="1"/>
</dbReference>
<comment type="caution">
    <text evidence="2">The sequence shown here is derived from an EMBL/GenBank/DDBJ whole genome shotgun (WGS) entry which is preliminary data.</text>
</comment>
<dbReference type="RefSeq" id="WP_310033497.1">
    <property type="nucleotide sequence ID" value="NZ_JAVDRL010000010.1"/>
</dbReference>
<proteinExistence type="inferred from homology"/>
<evidence type="ECO:0000313" key="3">
    <source>
        <dbReference type="Proteomes" id="UP001262754"/>
    </source>
</evidence>
<dbReference type="EMBL" id="JAVDRL010000010">
    <property type="protein sequence ID" value="MDR6532838.1"/>
    <property type="molecule type" value="Genomic_DNA"/>
</dbReference>
<evidence type="ECO:0000256" key="1">
    <source>
        <dbReference type="ARBA" id="ARBA00007378"/>
    </source>
</evidence>
<sequence length="138" mass="14261">MSTALRTLYTGKVHVAGGREGAARSVDGRLDIKLSTPGGPGPGTNPEQLLAAGWSACFEGAIAIAAKQMKLTLPEAPSIDAEIDLNLDDDGYALAARLNVALPGVPRDMAQALVEAAHRTCPYSKALAGNIDIVINLV</sequence>
<dbReference type="NCBIfam" id="TIGR03561">
    <property type="entry name" value="organ_hyd_perox"/>
    <property type="match status" value="1"/>
</dbReference>
<dbReference type="Proteomes" id="UP001262754">
    <property type="component" value="Unassembled WGS sequence"/>
</dbReference>
<dbReference type="InterPro" id="IPR015946">
    <property type="entry name" value="KH_dom-like_a/b"/>
</dbReference>
<dbReference type="InterPro" id="IPR019953">
    <property type="entry name" value="OHR"/>
</dbReference>
<dbReference type="PANTHER" id="PTHR33797:SF2">
    <property type="entry name" value="ORGANIC HYDROPEROXIDE RESISTANCE PROTEIN-LIKE"/>
    <property type="match status" value="1"/>
</dbReference>
<dbReference type="PANTHER" id="PTHR33797">
    <property type="entry name" value="ORGANIC HYDROPEROXIDE RESISTANCE PROTEIN-LIKE"/>
    <property type="match status" value="1"/>
</dbReference>
<reference evidence="2 3" key="1">
    <citation type="submission" date="2023-07" db="EMBL/GenBank/DDBJ databases">
        <title>Sorghum-associated microbial communities from plants grown in Nebraska, USA.</title>
        <authorList>
            <person name="Schachtman D."/>
        </authorList>
    </citation>
    <scope>NUCLEOTIDE SEQUENCE [LARGE SCALE GENOMIC DNA]</scope>
    <source>
        <strain evidence="2 3">DS2154</strain>
    </source>
</reference>
<gene>
    <name evidence="2" type="ORF">J2800_003598</name>
</gene>
<protein>
    <submittedName>
        <fullName evidence="2">Ohr subfamily peroxiredoxin</fullName>
    </submittedName>
</protein>
<evidence type="ECO:0000313" key="2">
    <source>
        <dbReference type="EMBL" id="MDR6532838.1"/>
    </source>
</evidence>
<organism evidence="2 3">
    <name type="scientific">Caulobacter rhizosphaerae</name>
    <dbReference type="NCBI Taxonomy" id="2010972"/>
    <lineage>
        <taxon>Bacteria</taxon>
        <taxon>Pseudomonadati</taxon>
        <taxon>Pseudomonadota</taxon>
        <taxon>Alphaproteobacteria</taxon>
        <taxon>Caulobacterales</taxon>
        <taxon>Caulobacteraceae</taxon>
        <taxon>Caulobacter</taxon>
    </lineage>
</organism>
<dbReference type="Pfam" id="PF02566">
    <property type="entry name" value="OsmC"/>
    <property type="match status" value="1"/>
</dbReference>
<keyword evidence="3" id="KW-1185">Reference proteome</keyword>
<dbReference type="SUPFAM" id="SSF82784">
    <property type="entry name" value="OsmC-like"/>
    <property type="match status" value="1"/>
</dbReference>
<comment type="similarity">
    <text evidence="1">Belongs to the OsmC/Ohr family.</text>
</comment>
<dbReference type="Gene3D" id="2.20.25.10">
    <property type="match status" value="1"/>
</dbReference>
<name>A0ABU1N312_9CAUL</name>